<proteinExistence type="predicted"/>
<dbReference type="AlphaFoldDB" id="A0AAW8NS59"/>
<accession>A0AAW8NS59</accession>
<comment type="caution">
    <text evidence="1">The sequence shown here is derived from an EMBL/GenBank/DDBJ whole genome shotgun (WGS) entry which is preliminary data.</text>
</comment>
<protein>
    <submittedName>
        <fullName evidence="1">Uncharacterized protein</fullName>
    </submittedName>
</protein>
<reference evidence="1" key="2">
    <citation type="submission" date="2022-11" db="EMBL/GenBank/DDBJ databases">
        <title>Prophages regulate Shewanella fidelis motility and biofilm formation: implications for gut colonization dynamics in Ciona robusta.</title>
        <authorList>
            <person name="Natarajan O."/>
            <person name="Gibboney S.L."/>
            <person name="Young M.N."/>
            <person name="Lim S.J."/>
            <person name="Pluta N."/>
            <person name="Atkinson C.G.F."/>
            <person name="Leigh B.A."/>
            <person name="Liberti A."/>
            <person name="Kees E."/>
            <person name="Breitbart M."/>
            <person name="Gralnick J."/>
            <person name="Dishaw L.J."/>
        </authorList>
    </citation>
    <scope>NUCLEOTIDE SEQUENCE</scope>
    <source>
        <strain evidence="1">3313</strain>
    </source>
</reference>
<evidence type="ECO:0000313" key="2">
    <source>
        <dbReference type="EMBL" id="MDW4823123.1"/>
    </source>
</evidence>
<dbReference type="EMBL" id="JAPMLE010000001">
    <property type="protein sequence ID" value="MDR8525041.1"/>
    <property type="molecule type" value="Genomic_DNA"/>
</dbReference>
<reference evidence="2 4" key="1">
    <citation type="journal article" date="2022" name="bioRxiv">
        <title>Prophages regulate Shewanella fidelis 3313 motility and biofilm formation: implications for gut colonization dynamics in Ciona robusta.</title>
        <authorList>
            <person name="Natarajan O."/>
            <person name="Gibboney S.L."/>
            <person name="Young M.N."/>
            <person name="Lim S.J."/>
            <person name="Pluta N."/>
            <person name="Atkinson C.G."/>
            <person name="Leigh B.A."/>
            <person name="Liberti A."/>
            <person name="Kees E.D."/>
            <person name="Breitbart M."/>
            <person name="Gralnick J.A."/>
            <person name="Dishaw L.J."/>
        </authorList>
    </citation>
    <scope>NUCLEOTIDE SEQUENCE [LARGE SCALE GENOMIC DNA]</scope>
    <source>
        <strain evidence="2 4">JG4066</strain>
    </source>
</reference>
<dbReference type="EMBL" id="JAPMLD010000001">
    <property type="protein sequence ID" value="MDW4823123.1"/>
    <property type="molecule type" value="Genomic_DNA"/>
</dbReference>
<evidence type="ECO:0000313" key="4">
    <source>
        <dbReference type="Proteomes" id="UP001271263"/>
    </source>
</evidence>
<sequence>MTTKPIWAKKVSVHIQQLELIIKSISSLLSTLQEAIFAFKKTLVAITGFTGIYALFDKLDFNLVSKLLG</sequence>
<dbReference type="Proteomes" id="UP001259340">
    <property type="component" value="Unassembled WGS sequence"/>
</dbReference>
<name>A0AAW8NS59_9GAMM</name>
<gene>
    <name evidence="1" type="ORF">OS133_15570</name>
    <name evidence="2" type="ORF">OS134_03430</name>
</gene>
<keyword evidence="4" id="KW-1185">Reference proteome</keyword>
<dbReference type="RefSeq" id="WP_310655361.1">
    <property type="nucleotide sequence ID" value="NZ_JAPMLA010000002.1"/>
</dbReference>
<organism evidence="1 3">
    <name type="scientific">Shewanella fidelis</name>
    <dbReference type="NCBI Taxonomy" id="173509"/>
    <lineage>
        <taxon>Bacteria</taxon>
        <taxon>Pseudomonadati</taxon>
        <taxon>Pseudomonadota</taxon>
        <taxon>Gammaproteobacteria</taxon>
        <taxon>Alteromonadales</taxon>
        <taxon>Shewanellaceae</taxon>
        <taxon>Shewanella</taxon>
    </lineage>
</organism>
<evidence type="ECO:0000313" key="3">
    <source>
        <dbReference type="Proteomes" id="UP001259340"/>
    </source>
</evidence>
<evidence type="ECO:0000313" key="1">
    <source>
        <dbReference type="EMBL" id="MDR8525041.1"/>
    </source>
</evidence>
<dbReference type="Proteomes" id="UP001271263">
    <property type="component" value="Unassembled WGS sequence"/>
</dbReference>